<organism evidence="8 9">
    <name type="scientific">Sphingobium boeckii</name>
    <dbReference type="NCBI Taxonomy" id="1082345"/>
    <lineage>
        <taxon>Bacteria</taxon>
        <taxon>Pseudomonadati</taxon>
        <taxon>Pseudomonadota</taxon>
        <taxon>Alphaproteobacteria</taxon>
        <taxon>Sphingomonadales</taxon>
        <taxon>Sphingomonadaceae</taxon>
        <taxon>Sphingobium</taxon>
    </lineage>
</organism>
<dbReference type="RefSeq" id="WP_184014380.1">
    <property type="nucleotide sequence ID" value="NZ_JACIJC010000001.1"/>
</dbReference>
<evidence type="ECO:0000256" key="6">
    <source>
        <dbReference type="SAM" id="Phobius"/>
    </source>
</evidence>
<feature type="transmembrane region" description="Helical" evidence="6">
    <location>
        <begin position="110"/>
        <end position="128"/>
    </location>
</feature>
<evidence type="ECO:0000313" key="8">
    <source>
        <dbReference type="EMBL" id="MBB5684124.1"/>
    </source>
</evidence>
<dbReference type="AlphaFoldDB" id="A0A7W9ECP9"/>
<sequence>MIDTLEKRQTLGQLLRYGLAGGAITLLGAVTYWLFVAPLGMSPRMAVTLSFLLCLACGFGVHSGYSFRDHGDRDNMRQRMMMFVAVNLVAFAMNWLWVFALVEHWAQPDWAPMIPMIFVTPLASFVMHRRWTFG</sequence>
<proteinExistence type="inferred from homology"/>
<dbReference type="EMBL" id="JACIJC010000001">
    <property type="protein sequence ID" value="MBB5684124.1"/>
    <property type="molecule type" value="Genomic_DNA"/>
</dbReference>
<feature type="transmembrane region" description="Helical" evidence="6">
    <location>
        <begin position="47"/>
        <end position="67"/>
    </location>
</feature>
<dbReference type="Pfam" id="PF04138">
    <property type="entry name" value="GtrA_DPMS_TM"/>
    <property type="match status" value="1"/>
</dbReference>
<keyword evidence="4 6" id="KW-1133">Transmembrane helix</keyword>
<evidence type="ECO:0000256" key="5">
    <source>
        <dbReference type="ARBA" id="ARBA00023136"/>
    </source>
</evidence>
<comment type="caution">
    <text evidence="8">The sequence shown here is derived from an EMBL/GenBank/DDBJ whole genome shotgun (WGS) entry which is preliminary data.</text>
</comment>
<feature type="transmembrane region" description="Helical" evidence="6">
    <location>
        <begin position="79"/>
        <end position="98"/>
    </location>
</feature>
<dbReference type="PANTHER" id="PTHR38459:SF1">
    <property type="entry name" value="PROPHAGE BACTOPRENOL-LINKED GLUCOSE TRANSLOCASE HOMOLOG"/>
    <property type="match status" value="1"/>
</dbReference>
<feature type="transmembrane region" description="Helical" evidence="6">
    <location>
        <begin position="14"/>
        <end position="35"/>
    </location>
</feature>
<evidence type="ECO:0000256" key="3">
    <source>
        <dbReference type="ARBA" id="ARBA00022692"/>
    </source>
</evidence>
<dbReference type="GO" id="GO:0000271">
    <property type="term" value="P:polysaccharide biosynthetic process"/>
    <property type="evidence" value="ECO:0007669"/>
    <property type="project" value="InterPro"/>
</dbReference>
<evidence type="ECO:0000256" key="1">
    <source>
        <dbReference type="ARBA" id="ARBA00004141"/>
    </source>
</evidence>
<dbReference type="PANTHER" id="PTHR38459">
    <property type="entry name" value="PROPHAGE BACTOPRENOL-LINKED GLUCOSE TRANSLOCASE HOMOLOG"/>
    <property type="match status" value="1"/>
</dbReference>
<keyword evidence="9" id="KW-1185">Reference proteome</keyword>
<dbReference type="InterPro" id="IPR051401">
    <property type="entry name" value="GtrA_CellWall_Glycosyl"/>
</dbReference>
<reference evidence="8 9" key="1">
    <citation type="submission" date="2020-08" db="EMBL/GenBank/DDBJ databases">
        <title>Genomic Encyclopedia of Type Strains, Phase IV (KMG-IV): sequencing the most valuable type-strain genomes for metagenomic binning, comparative biology and taxonomic classification.</title>
        <authorList>
            <person name="Goeker M."/>
        </authorList>
    </citation>
    <scope>NUCLEOTIDE SEQUENCE [LARGE SCALE GENOMIC DNA]</scope>
    <source>
        <strain evidence="8 9">DSM 25079</strain>
    </source>
</reference>
<dbReference type="Proteomes" id="UP000549617">
    <property type="component" value="Unassembled WGS sequence"/>
</dbReference>
<name>A0A7W9ECP9_9SPHN</name>
<keyword evidence="5 6" id="KW-0472">Membrane</keyword>
<feature type="domain" description="GtrA/DPMS transmembrane" evidence="7">
    <location>
        <begin position="16"/>
        <end position="133"/>
    </location>
</feature>
<dbReference type="InterPro" id="IPR007267">
    <property type="entry name" value="GtrA_DPMS_TM"/>
</dbReference>
<comment type="similarity">
    <text evidence="2">Belongs to the GtrA family.</text>
</comment>
<evidence type="ECO:0000256" key="4">
    <source>
        <dbReference type="ARBA" id="ARBA00022989"/>
    </source>
</evidence>
<keyword evidence="3 6" id="KW-0812">Transmembrane</keyword>
<evidence type="ECO:0000313" key="9">
    <source>
        <dbReference type="Proteomes" id="UP000549617"/>
    </source>
</evidence>
<dbReference type="GO" id="GO:0005886">
    <property type="term" value="C:plasma membrane"/>
    <property type="evidence" value="ECO:0007669"/>
    <property type="project" value="TreeGrafter"/>
</dbReference>
<accession>A0A7W9ECP9</accession>
<comment type="subcellular location">
    <subcellularLocation>
        <location evidence="1">Membrane</location>
        <topology evidence="1">Multi-pass membrane protein</topology>
    </subcellularLocation>
</comment>
<protein>
    <submittedName>
        <fullName evidence="8">Putative flippase GtrA</fullName>
    </submittedName>
</protein>
<evidence type="ECO:0000256" key="2">
    <source>
        <dbReference type="ARBA" id="ARBA00009399"/>
    </source>
</evidence>
<evidence type="ECO:0000259" key="7">
    <source>
        <dbReference type="Pfam" id="PF04138"/>
    </source>
</evidence>
<gene>
    <name evidence="8" type="ORF">FHS49_000115</name>
</gene>